<dbReference type="Gene3D" id="1.20.1280.50">
    <property type="match status" value="1"/>
</dbReference>
<proteinExistence type="predicted"/>
<organism evidence="3 4">
    <name type="scientific">Pandoravirus japonicus</name>
    <dbReference type="NCBI Taxonomy" id="2823154"/>
    <lineage>
        <taxon>Viruses</taxon>
        <taxon>Pandoravirus</taxon>
    </lineage>
</organism>
<keyword evidence="1" id="KW-0677">Repeat</keyword>
<reference evidence="3" key="1">
    <citation type="submission" date="2021-04" db="EMBL/GenBank/DDBJ databases">
        <title>Draft Genome Sequence of Pandoravirus japonicus, Isolated from the Sabaishi River of Niigata, Japan.</title>
        <authorList>
            <person name="Hosokawa N."/>
            <person name="Takahashi H."/>
            <person name="Aoki K."/>
            <person name="Takemura M."/>
        </authorList>
    </citation>
    <scope>NUCLEOTIDE SEQUENCE</scope>
</reference>
<dbReference type="SUPFAM" id="SSF81383">
    <property type="entry name" value="F-box domain"/>
    <property type="match status" value="1"/>
</dbReference>
<dbReference type="Gene3D" id="2.20.110.10">
    <property type="entry name" value="Histone H3 K4-specific methyltransferase SET7/9 N-terminal domain"/>
    <property type="match status" value="3"/>
</dbReference>
<name>A0A811BPC9_9VIRU</name>
<dbReference type="Proteomes" id="UP001253637">
    <property type="component" value="Segment"/>
</dbReference>
<dbReference type="SMART" id="SM00698">
    <property type="entry name" value="MORN"/>
    <property type="match status" value="6"/>
</dbReference>
<dbReference type="EMBL" id="LC625835">
    <property type="protein sequence ID" value="BCU03738.1"/>
    <property type="molecule type" value="Genomic_DNA"/>
</dbReference>
<evidence type="ECO:0000313" key="3">
    <source>
        <dbReference type="EMBL" id="BCU03738.1"/>
    </source>
</evidence>
<dbReference type="PROSITE" id="PS50181">
    <property type="entry name" value="FBOX"/>
    <property type="match status" value="1"/>
</dbReference>
<sequence length="491" mass="53240">MAAFEPCFFYLSSPPPYTTKKRRPPPKGTTATARHNQKRPFFFFFLSFSTRSPPITVFCMEGATTTDTALQAIKPDRPRDRVSGGREQTDVASPDGDCLLLALPGELLWAILGALPDAKVAGRMAPVSRRLHALIHDDALWQDLYKRCYGPPAHRYFIEHGKDWRWLYRARSQRGAAGSAGPGCVAIEHNEGCFYCGDLERGVPHGYGLKVRVNAQDGVGDGLDPRDAFARPSRLCAEGTWADGQPHGRTVATSPMGNRYEGECAGGLRHGQGTFTCPGNFTYRGAFVDGMRKGWGVLCCASGHRYEGQWEGGAWNGEGALALPDGRSHRGQWQSSAPHGRGVHVWPNGQRVEGTWNGGSHPCGQAVLITADGRRFVDDADEVFCVGGVTVPDGVDLGGGIKRVCWGPAGDAARPIGFDALYLDGSRLFVGCPAADRDRTCRVLAHSQACTLSGRSVEQDDSKDPAVGTCMACLLARRARDRTDSWYDVPN</sequence>
<evidence type="ECO:0000313" key="4">
    <source>
        <dbReference type="Proteomes" id="UP001253637"/>
    </source>
</evidence>
<dbReference type="InterPro" id="IPR036047">
    <property type="entry name" value="F-box-like_dom_sf"/>
</dbReference>
<evidence type="ECO:0000259" key="2">
    <source>
        <dbReference type="PROSITE" id="PS50181"/>
    </source>
</evidence>
<feature type="domain" description="F-box" evidence="2">
    <location>
        <begin position="97"/>
        <end position="144"/>
    </location>
</feature>
<protein>
    <submittedName>
        <fullName evidence="3">Morn repeat incomplete domain containing protein</fullName>
    </submittedName>
</protein>
<dbReference type="InterPro" id="IPR001810">
    <property type="entry name" value="F-box_dom"/>
</dbReference>
<accession>A0A811BPC9</accession>
<dbReference type="PANTHER" id="PTHR23084:SF263">
    <property type="entry name" value="MORN REPEAT-CONTAINING PROTEIN 1"/>
    <property type="match status" value="1"/>
</dbReference>
<dbReference type="Pfam" id="PF12937">
    <property type="entry name" value="F-box-like"/>
    <property type="match status" value="1"/>
</dbReference>
<dbReference type="PANTHER" id="PTHR23084">
    <property type="entry name" value="PHOSPHATIDYLINOSITOL-4-PHOSPHATE 5-KINASE RELATED"/>
    <property type="match status" value="1"/>
</dbReference>
<evidence type="ECO:0000256" key="1">
    <source>
        <dbReference type="ARBA" id="ARBA00022737"/>
    </source>
</evidence>
<dbReference type="InterPro" id="IPR003409">
    <property type="entry name" value="MORN"/>
</dbReference>
<dbReference type="SUPFAM" id="SSF82185">
    <property type="entry name" value="Histone H3 K4-specific methyltransferase SET7/9 N-terminal domain"/>
    <property type="match status" value="1"/>
</dbReference>
<dbReference type="Pfam" id="PF02493">
    <property type="entry name" value="MORN"/>
    <property type="match status" value="6"/>
</dbReference>